<proteinExistence type="predicted"/>
<dbReference type="SUPFAM" id="SSF51905">
    <property type="entry name" value="FAD/NAD(P)-binding domain"/>
    <property type="match status" value="2"/>
</dbReference>
<dbReference type="InterPro" id="IPR036188">
    <property type="entry name" value="FAD/NAD-bd_sf"/>
</dbReference>
<dbReference type="InterPro" id="IPR050982">
    <property type="entry name" value="Auxin_biosynth/cation_transpt"/>
</dbReference>
<dbReference type="EMBL" id="JBHSNO010000016">
    <property type="protein sequence ID" value="MFC5591619.1"/>
    <property type="molecule type" value="Genomic_DNA"/>
</dbReference>
<accession>A0ABW0TQ41</accession>
<dbReference type="PANTHER" id="PTHR43539">
    <property type="entry name" value="FLAVIN-BINDING MONOOXYGENASE-LIKE PROTEIN (AFU_ORTHOLOGUE AFUA_4G09220)"/>
    <property type="match status" value="1"/>
</dbReference>
<organism evidence="2 3">
    <name type="scientific">Sporosarcina soli</name>
    <dbReference type="NCBI Taxonomy" id="334736"/>
    <lineage>
        <taxon>Bacteria</taxon>
        <taxon>Bacillati</taxon>
        <taxon>Bacillota</taxon>
        <taxon>Bacilli</taxon>
        <taxon>Bacillales</taxon>
        <taxon>Caryophanaceae</taxon>
        <taxon>Sporosarcina</taxon>
    </lineage>
</organism>
<gene>
    <name evidence="2" type="ORF">ACFPRA_22295</name>
</gene>
<evidence type="ECO:0000313" key="3">
    <source>
        <dbReference type="Proteomes" id="UP001596109"/>
    </source>
</evidence>
<protein>
    <submittedName>
        <fullName evidence="2">Flavin-containing monooxygenase</fullName>
        <ecNumber evidence="2">1.14.13.-</ecNumber>
    </submittedName>
</protein>
<dbReference type="EC" id="1.14.13.-" evidence="2"/>
<comment type="caution">
    <text evidence="2">The sequence shown here is derived from an EMBL/GenBank/DDBJ whole genome shotgun (WGS) entry which is preliminary data.</text>
</comment>
<evidence type="ECO:0000256" key="1">
    <source>
        <dbReference type="ARBA" id="ARBA00023002"/>
    </source>
</evidence>
<dbReference type="PANTHER" id="PTHR43539:SF78">
    <property type="entry name" value="FLAVIN-CONTAINING MONOOXYGENASE"/>
    <property type="match status" value="1"/>
</dbReference>
<dbReference type="GO" id="GO:0004497">
    <property type="term" value="F:monooxygenase activity"/>
    <property type="evidence" value="ECO:0007669"/>
    <property type="project" value="UniProtKB-KW"/>
</dbReference>
<name>A0ABW0TQ41_9BACL</name>
<dbReference type="PRINTS" id="PR00368">
    <property type="entry name" value="FADPNR"/>
</dbReference>
<reference evidence="3" key="1">
    <citation type="journal article" date="2019" name="Int. J. Syst. Evol. Microbiol.">
        <title>The Global Catalogue of Microorganisms (GCM) 10K type strain sequencing project: providing services to taxonomists for standard genome sequencing and annotation.</title>
        <authorList>
            <consortium name="The Broad Institute Genomics Platform"/>
            <consortium name="The Broad Institute Genome Sequencing Center for Infectious Disease"/>
            <person name="Wu L."/>
            <person name="Ma J."/>
        </authorList>
    </citation>
    <scope>NUCLEOTIDE SEQUENCE [LARGE SCALE GENOMIC DNA]</scope>
    <source>
        <strain evidence="3">CGMCC 4.1434</strain>
    </source>
</reference>
<keyword evidence="1 2" id="KW-0560">Oxidoreductase</keyword>
<sequence length="348" mass="38986">MQYEAIVIGTGQAGLAMGYYLKQNNNRFLIIDKGQALGEVWKNRYDSLKLFTPRMYSSLPGLILDGEQQGFPSKDEIANYIKHYAETFALPVELNTEVLSVTKNEEGFCVETTKGIFYTSNVVVATGPFQEKLIPAFSSFLSGNILQLHSSEYKNPDQLQQGNVLVVGGGNSGAQIAVELSEERETYLAISKKPIYFPLTIGGMSVFWWLDKLGILKVTNTSLMGNLLQKKGDPIFGNELKKAIKEWEVTLKGRVVKGVYNHVVFEDSTTLEVKNIIWATGFQQDYEWLQVDGVINQKKKINHNKGISPVKGLYFLGLPWQSRRGSSLLQGVGFDARHIMEHMKNTTT</sequence>
<keyword evidence="3" id="KW-1185">Reference proteome</keyword>
<keyword evidence="2" id="KW-0503">Monooxygenase</keyword>
<dbReference type="PRINTS" id="PR00469">
    <property type="entry name" value="PNDRDTASEII"/>
</dbReference>
<dbReference type="Gene3D" id="3.50.50.60">
    <property type="entry name" value="FAD/NAD(P)-binding domain"/>
    <property type="match status" value="1"/>
</dbReference>
<dbReference type="Pfam" id="PF13738">
    <property type="entry name" value="Pyr_redox_3"/>
    <property type="match status" value="1"/>
</dbReference>
<evidence type="ECO:0000313" key="2">
    <source>
        <dbReference type="EMBL" id="MFC5591619.1"/>
    </source>
</evidence>
<dbReference type="Proteomes" id="UP001596109">
    <property type="component" value="Unassembled WGS sequence"/>
</dbReference>
<dbReference type="RefSeq" id="WP_381439631.1">
    <property type="nucleotide sequence ID" value="NZ_JBHSNO010000016.1"/>
</dbReference>